<name>A0A449GF35_NOCFR</name>
<evidence type="ECO:0000313" key="1">
    <source>
        <dbReference type="EMBL" id="VFA84438.1"/>
    </source>
</evidence>
<protein>
    <submittedName>
        <fullName evidence="1">Uncharacterized protein</fullName>
    </submittedName>
</protein>
<reference evidence="1" key="1">
    <citation type="submission" date="2019-02" db="EMBL/GenBank/DDBJ databases">
        <authorList>
            <consortium name="Pathogen Informatics"/>
        </authorList>
    </citation>
    <scope>NUCLEOTIDE SEQUENCE</scope>
    <source>
        <strain evidence="1">3012STDY6733949</strain>
    </source>
</reference>
<gene>
    <name evidence="1" type="ORF">NCTC1935_02267</name>
</gene>
<sequence length="91" mass="10230">MAVELEATEALARFGGRDGLVAILGELGRRIDDPDSDYIAYRLQELQTNDRLPILRKARELSIDSLSPEVREGIRQVEELFGYLDKSSDHG</sequence>
<dbReference type="AlphaFoldDB" id="A0A449GF35"/>
<organism evidence="1">
    <name type="scientific">Nocardia farcinica</name>
    <dbReference type="NCBI Taxonomy" id="37329"/>
    <lineage>
        <taxon>Bacteria</taxon>
        <taxon>Bacillati</taxon>
        <taxon>Actinomycetota</taxon>
        <taxon>Actinomycetes</taxon>
        <taxon>Mycobacteriales</taxon>
        <taxon>Nocardiaceae</taxon>
        <taxon>Nocardia</taxon>
    </lineage>
</organism>
<proteinExistence type="predicted"/>
<accession>A0A449GF35</accession>
<dbReference type="EMBL" id="CAACYE010000005">
    <property type="protein sequence ID" value="VFA84438.1"/>
    <property type="molecule type" value="Genomic_DNA"/>
</dbReference>